<keyword evidence="1" id="KW-0732">Signal</keyword>
<comment type="caution">
    <text evidence="2">The sequence shown here is derived from an EMBL/GenBank/DDBJ whole genome shotgun (WGS) entry which is preliminary data.</text>
</comment>
<dbReference type="Pfam" id="PF09533">
    <property type="entry name" value="DUF2380"/>
    <property type="match status" value="1"/>
</dbReference>
<dbReference type="EMBL" id="JAPNKA010000001">
    <property type="protein sequence ID" value="MCY1080171.1"/>
    <property type="molecule type" value="Genomic_DNA"/>
</dbReference>
<keyword evidence="2" id="KW-0449">Lipoprotein</keyword>
<dbReference type="NCBIfam" id="TIGR02269">
    <property type="entry name" value="TIGR02269 family lipoprotein"/>
    <property type="match status" value="1"/>
</dbReference>
<dbReference type="PROSITE" id="PS51257">
    <property type="entry name" value="PROKAR_LIPOPROTEIN"/>
    <property type="match status" value="1"/>
</dbReference>
<feature type="signal peptide" evidence="1">
    <location>
        <begin position="1"/>
        <end position="24"/>
    </location>
</feature>
<evidence type="ECO:0000256" key="1">
    <source>
        <dbReference type="SAM" id="SignalP"/>
    </source>
</evidence>
<gene>
    <name evidence="2" type="ORF">OV287_37535</name>
</gene>
<reference evidence="2 3" key="1">
    <citation type="submission" date="2022-11" db="EMBL/GenBank/DDBJ databases">
        <title>Minimal conservation of predation-associated metabolite biosynthetic gene clusters underscores biosynthetic potential of Myxococcota including descriptions for ten novel species: Archangium lansinium sp. nov., Myxococcus landrumus sp. nov., Nannocystis bai.</title>
        <authorList>
            <person name="Ahearne A."/>
            <person name="Stevens C."/>
            <person name="Phillips K."/>
        </authorList>
    </citation>
    <scope>NUCLEOTIDE SEQUENCE [LARGE SCALE GENOMIC DNA]</scope>
    <source>
        <strain evidence="2 3">MIWBW</strain>
    </source>
</reference>
<evidence type="ECO:0000313" key="2">
    <source>
        <dbReference type="EMBL" id="MCY1080171.1"/>
    </source>
</evidence>
<dbReference type="Proteomes" id="UP001207654">
    <property type="component" value="Unassembled WGS sequence"/>
</dbReference>
<accession>A0ABT4AF27</accession>
<sequence length="227" mass="25550">MRTPRTLCLLLVGVLAACATSSPAVQENGPTAEPEVVASWEEGCEDERSLVLLCQEEGEECGFFRCHEVVSGQEVLLASRGGGPLYIPGASSTPRGWRSRPIGWPRNTRPVLTFRFNRHFDPKPPQLALPPGRWARHHIFPQAQELREWFQARGVPDIHQYTLLIPEHVHIRIHSRGPKGGLWNQAWRDFKDARPNASPEAIYRHAGELVFQFELTGPIIPYARGGR</sequence>
<name>A0ABT4AF27_9BACT</name>
<dbReference type="InterPro" id="IPR011755">
    <property type="entry name" value="CHP02269_MYXXA"/>
</dbReference>
<feature type="chain" id="PRO_5046822401" evidence="1">
    <location>
        <begin position="25"/>
        <end position="227"/>
    </location>
</feature>
<dbReference type="RefSeq" id="WP_267538846.1">
    <property type="nucleotide sequence ID" value="NZ_JAPNKA010000001.1"/>
</dbReference>
<evidence type="ECO:0000313" key="3">
    <source>
        <dbReference type="Proteomes" id="UP001207654"/>
    </source>
</evidence>
<keyword evidence="3" id="KW-1185">Reference proteome</keyword>
<protein>
    <submittedName>
        <fullName evidence="2">TIGR02269 family lipoprotein</fullName>
    </submittedName>
</protein>
<organism evidence="2 3">
    <name type="scientific">Archangium lansingense</name>
    <dbReference type="NCBI Taxonomy" id="2995310"/>
    <lineage>
        <taxon>Bacteria</taxon>
        <taxon>Pseudomonadati</taxon>
        <taxon>Myxococcota</taxon>
        <taxon>Myxococcia</taxon>
        <taxon>Myxococcales</taxon>
        <taxon>Cystobacterineae</taxon>
        <taxon>Archangiaceae</taxon>
        <taxon>Archangium</taxon>
    </lineage>
</organism>
<proteinExistence type="predicted"/>